<dbReference type="Pfam" id="PF19040">
    <property type="entry name" value="SGNH"/>
    <property type="match status" value="1"/>
</dbReference>
<keyword evidence="12" id="KW-1185">Reference proteome</keyword>
<dbReference type="EMBL" id="CP049075">
    <property type="protein sequence ID" value="QLI04894.1"/>
    <property type="molecule type" value="Genomic_DNA"/>
</dbReference>
<dbReference type="PANTHER" id="PTHR23028:SF53">
    <property type="entry name" value="ACYL_TRANSF_3 DOMAIN-CONTAINING PROTEIN"/>
    <property type="match status" value="1"/>
</dbReference>
<name>A0A7H9CKV8_9BACT</name>
<keyword evidence="5 8" id="KW-1133">Transmembrane helix</keyword>
<dbReference type="InterPro" id="IPR036514">
    <property type="entry name" value="SGNH_hydro_sf"/>
</dbReference>
<dbReference type="SUPFAM" id="SSF52266">
    <property type="entry name" value="SGNH hydrolase"/>
    <property type="match status" value="1"/>
</dbReference>
<keyword evidence="6 8" id="KW-0472">Membrane</keyword>
<dbReference type="AlphaFoldDB" id="A0A7H9CKV8"/>
<feature type="transmembrane region" description="Helical" evidence="8">
    <location>
        <begin position="236"/>
        <end position="254"/>
    </location>
</feature>
<evidence type="ECO:0000259" key="9">
    <source>
        <dbReference type="Pfam" id="PF01757"/>
    </source>
</evidence>
<protein>
    <submittedName>
        <fullName evidence="11">Acyltransferase</fullName>
    </submittedName>
</protein>
<feature type="transmembrane region" description="Helical" evidence="8">
    <location>
        <begin position="46"/>
        <end position="67"/>
    </location>
</feature>
<feature type="domain" description="Acyltransferase 3" evidence="9">
    <location>
        <begin position="21"/>
        <end position="340"/>
    </location>
</feature>
<evidence type="ECO:0000256" key="8">
    <source>
        <dbReference type="SAM" id="Phobius"/>
    </source>
</evidence>
<feature type="transmembrane region" description="Helical" evidence="8">
    <location>
        <begin position="88"/>
        <end position="109"/>
    </location>
</feature>
<dbReference type="Pfam" id="PF01757">
    <property type="entry name" value="Acyl_transf_3"/>
    <property type="match status" value="1"/>
</dbReference>
<feature type="domain" description="SGNH" evidence="10">
    <location>
        <begin position="443"/>
        <end position="648"/>
    </location>
</feature>
<gene>
    <name evidence="11" type="ORF">CINF_0350</name>
</gene>
<reference evidence="11 12" key="1">
    <citation type="submission" date="2020-02" db="EMBL/GenBank/DDBJ databases">
        <title>Complete genome sequence of the novel Campylobacter species Candidatus Campylobacter infans.</title>
        <authorList>
            <person name="Duim B."/>
            <person name="Zomer A."/>
            <person name="van der Graaf L."/>
            <person name="Wagenaar J."/>
        </authorList>
    </citation>
    <scope>NUCLEOTIDE SEQUENCE [LARGE SCALE GENOMIC DNA]</scope>
    <source>
        <strain evidence="11 12">19S00001</strain>
    </source>
</reference>
<dbReference type="KEGG" id="cinf:CINF_0350"/>
<feature type="transmembrane region" description="Helical" evidence="8">
    <location>
        <begin position="351"/>
        <end position="372"/>
    </location>
</feature>
<sequence length="655" mass="75807">MPLNNLFKSLPLVNHSLAYNPSIDGLRGVAVLLVVIFHIWHEVFSFGYVGVDIFFVLSGFLITQIIYQKISRNAFSLKEFYRNRIRRIFPAVILTLLAAMIVGNFFMLISEYNNLGKHIKSSALFYENFRLIGEVGYWDKDASLKPLLHFWSLAIEEQFYIFWPFILIILFYAKNNFNIKISISLSLICALLFILPFFLEINKFYHLLSRSYELAFGSLAFVLAKEHKKLRAYLHIYKKFIYAFFVIAILASINNTEYNAFKTLLISLASCALIISLNREKQSRVFANSPLVFLGLISFPLYLNHYAIISFCHILGIDISAWRGVLVLIICVFLAFLVYRFIELYARAQKSYVFALILLVAMIFTGLLGIAIQKDKLGLNSKRDFAQVLNFELFALADPLKHDDIHTKTLFEKFNINRNSATNEQRMSLIKANTADLNENLNLIMGDSHAYFLGIEILKNDKKFKSIISAASTCPFSFDENTDYRKCRAFIRDFESKLLSSPNIKRLFITALANDATILGQTKNYKIYEQYLDDLFKILNNKNYAVYFIIDTPNLTFEPITCVQRYLNNIKIKPTCFLARDLYDEQTKIYKKMVKKISAKYPKITIIDPTPVFCDDKKCVIFENGKPLYGDTNHLTPLGEKKLFNEIKKYIKDFE</sequence>
<keyword evidence="2" id="KW-1003">Cell membrane</keyword>
<dbReference type="InterPro" id="IPR043968">
    <property type="entry name" value="SGNH"/>
</dbReference>
<keyword evidence="7 11" id="KW-0012">Acyltransferase</keyword>
<dbReference type="PANTHER" id="PTHR23028">
    <property type="entry name" value="ACETYLTRANSFERASE"/>
    <property type="match status" value="1"/>
</dbReference>
<accession>A0A7H9CKV8</accession>
<keyword evidence="4 8" id="KW-0812">Transmembrane</keyword>
<feature type="transmembrane region" description="Helical" evidence="8">
    <location>
        <begin position="148"/>
        <end position="172"/>
    </location>
</feature>
<dbReference type="GO" id="GO:0005886">
    <property type="term" value="C:plasma membrane"/>
    <property type="evidence" value="ECO:0007669"/>
    <property type="project" value="UniProtKB-SubCell"/>
</dbReference>
<feature type="transmembrane region" description="Helical" evidence="8">
    <location>
        <begin position="179"/>
        <end position="198"/>
    </location>
</feature>
<evidence type="ECO:0000256" key="1">
    <source>
        <dbReference type="ARBA" id="ARBA00004651"/>
    </source>
</evidence>
<dbReference type="InterPro" id="IPR002656">
    <property type="entry name" value="Acyl_transf_3_dom"/>
</dbReference>
<dbReference type="InterPro" id="IPR050879">
    <property type="entry name" value="Acyltransferase_3"/>
</dbReference>
<dbReference type="RefSeq" id="WP_179975527.1">
    <property type="nucleotide sequence ID" value="NZ_CP049075.1"/>
</dbReference>
<organism evidence="11 12">
    <name type="scientific">Candidatus Campylobacter infans</name>
    <dbReference type="NCBI Taxonomy" id="2561898"/>
    <lineage>
        <taxon>Bacteria</taxon>
        <taxon>Pseudomonadati</taxon>
        <taxon>Campylobacterota</taxon>
        <taxon>Epsilonproteobacteria</taxon>
        <taxon>Campylobacterales</taxon>
        <taxon>Campylobacteraceae</taxon>
        <taxon>Campylobacter</taxon>
    </lineage>
</organism>
<evidence type="ECO:0000256" key="7">
    <source>
        <dbReference type="ARBA" id="ARBA00023315"/>
    </source>
</evidence>
<keyword evidence="3 11" id="KW-0808">Transferase</keyword>
<evidence type="ECO:0000313" key="12">
    <source>
        <dbReference type="Proteomes" id="UP000509414"/>
    </source>
</evidence>
<dbReference type="GO" id="GO:0000271">
    <property type="term" value="P:polysaccharide biosynthetic process"/>
    <property type="evidence" value="ECO:0007669"/>
    <property type="project" value="TreeGrafter"/>
</dbReference>
<dbReference type="Gene3D" id="3.40.50.1110">
    <property type="entry name" value="SGNH hydrolase"/>
    <property type="match status" value="1"/>
</dbReference>
<dbReference type="GO" id="GO:0016788">
    <property type="term" value="F:hydrolase activity, acting on ester bonds"/>
    <property type="evidence" value="ECO:0007669"/>
    <property type="project" value="UniProtKB-ARBA"/>
</dbReference>
<feature type="transmembrane region" description="Helical" evidence="8">
    <location>
        <begin position="321"/>
        <end position="339"/>
    </location>
</feature>
<feature type="transmembrane region" description="Helical" evidence="8">
    <location>
        <begin position="290"/>
        <end position="309"/>
    </location>
</feature>
<evidence type="ECO:0000256" key="2">
    <source>
        <dbReference type="ARBA" id="ARBA00022475"/>
    </source>
</evidence>
<evidence type="ECO:0000259" key="10">
    <source>
        <dbReference type="Pfam" id="PF19040"/>
    </source>
</evidence>
<comment type="subcellular location">
    <subcellularLocation>
        <location evidence="1">Cell membrane</location>
        <topology evidence="1">Multi-pass membrane protein</topology>
    </subcellularLocation>
</comment>
<evidence type="ECO:0000313" key="11">
    <source>
        <dbReference type="EMBL" id="QLI04894.1"/>
    </source>
</evidence>
<evidence type="ECO:0000256" key="3">
    <source>
        <dbReference type="ARBA" id="ARBA00022679"/>
    </source>
</evidence>
<evidence type="ECO:0000256" key="4">
    <source>
        <dbReference type="ARBA" id="ARBA00022692"/>
    </source>
</evidence>
<dbReference type="Proteomes" id="UP000509414">
    <property type="component" value="Chromosome"/>
</dbReference>
<dbReference type="GO" id="GO:0016747">
    <property type="term" value="F:acyltransferase activity, transferring groups other than amino-acyl groups"/>
    <property type="evidence" value="ECO:0007669"/>
    <property type="project" value="InterPro"/>
</dbReference>
<evidence type="ECO:0000256" key="5">
    <source>
        <dbReference type="ARBA" id="ARBA00022989"/>
    </source>
</evidence>
<proteinExistence type="predicted"/>
<evidence type="ECO:0000256" key="6">
    <source>
        <dbReference type="ARBA" id="ARBA00023136"/>
    </source>
</evidence>